<evidence type="ECO:0000313" key="20">
    <source>
        <dbReference type="Proteomes" id="UP001151287"/>
    </source>
</evidence>
<dbReference type="InterPro" id="IPR003591">
    <property type="entry name" value="Leu-rich_rpt_typical-subtyp"/>
</dbReference>
<evidence type="ECO:0000256" key="8">
    <source>
        <dbReference type="ARBA" id="ARBA00022729"/>
    </source>
</evidence>
<feature type="domain" description="Malectin" evidence="17">
    <location>
        <begin position="473"/>
        <end position="659"/>
    </location>
</feature>
<dbReference type="Gene3D" id="2.60.120.430">
    <property type="entry name" value="Galactose-binding lectin"/>
    <property type="match status" value="1"/>
</dbReference>
<evidence type="ECO:0000256" key="2">
    <source>
        <dbReference type="ARBA" id="ARBA00012513"/>
    </source>
</evidence>
<comment type="caution">
    <text evidence="19">The sequence shown here is derived from an EMBL/GenBank/DDBJ whole genome shotgun (WGS) entry which is preliminary data.</text>
</comment>
<evidence type="ECO:0000256" key="1">
    <source>
        <dbReference type="ARBA" id="ARBA00004251"/>
    </source>
</evidence>
<comment type="subcellular location">
    <subcellularLocation>
        <location evidence="1">Cell membrane</location>
        <topology evidence="1">Single-pass type I membrane protein</topology>
    </subcellularLocation>
</comment>
<dbReference type="InterPro" id="IPR051824">
    <property type="entry name" value="LRR_Rcpt-Like_S/T_Kinase"/>
</dbReference>
<evidence type="ECO:0000256" key="6">
    <source>
        <dbReference type="ARBA" id="ARBA00022679"/>
    </source>
</evidence>
<name>A0A9Q0CQY5_9POAL</name>
<dbReference type="SMART" id="SM00365">
    <property type="entry name" value="LRR_SD22"/>
    <property type="match status" value="4"/>
</dbReference>
<dbReference type="PANTHER" id="PTHR48006:SF98">
    <property type="entry name" value="MALECTIN DOMAIN-CONTAINING PROTEIN"/>
    <property type="match status" value="1"/>
</dbReference>
<dbReference type="InterPro" id="IPR001611">
    <property type="entry name" value="Leu-rich_rpt"/>
</dbReference>
<keyword evidence="3" id="KW-1003">Cell membrane</keyword>
<keyword evidence="11" id="KW-0067">ATP-binding</keyword>
<evidence type="ECO:0000256" key="9">
    <source>
        <dbReference type="ARBA" id="ARBA00022737"/>
    </source>
</evidence>
<keyword evidence="13 15" id="KW-0472">Membrane</keyword>
<protein>
    <recommendedName>
        <fullName evidence="2">non-specific serine/threonine protein kinase</fullName>
        <ecNumber evidence="2">2.7.11.1</ecNumber>
    </recommendedName>
</protein>
<keyword evidence="7 15" id="KW-0812">Transmembrane</keyword>
<feature type="transmembrane region" description="Helical" evidence="15">
    <location>
        <begin position="678"/>
        <end position="703"/>
    </location>
</feature>
<evidence type="ECO:0000256" key="3">
    <source>
        <dbReference type="ARBA" id="ARBA00022475"/>
    </source>
</evidence>
<evidence type="ECO:0000256" key="16">
    <source>
        <dbReference type="SAM" id="SignalP"/>
    </source>
</evidence>
<dbReference type="SMART" id="SM00369">
    <property type="entry name" value="LRR_TYP"/>
    <property type="match status" value="5"/>
</dbReference>
<evidence type="ECO:0000256" key="5">
    <source>
        <dbReference type="ARBA" id="ARBA00022614"/>
    </source>
</evidence>
<reference evidence="19" key="1">
    <citation type="journal article" date="2022" name="Cell">
        <title>Repeat-based holocentromeres influence genome architecture and karyotype evolution.</title>
        <authorList>
            <person name="Hofstatter P.G."/>
            <person name="Thangavel G."/>
            <person name="Lux T."/>
            <person name="Neumann P."/>
            <person name="Vondrak T."/>
            <person name="Novak P."/>
            <person name="Zhang M."/>
            <person name="Costa L."/>
            <person name="Castellani M."/>
            <person name="Scott A."/>
            <person name="Toegelov H."/>
            <person name="Fuchs J."/>
            <person name="Mata-Sucre Y."/>
            <person name="Dias Y."/>
            <person name="Vanzela A.L.L."/>
            <person name="Huettel B."/>
            <person name="Almeida C.C.S."/>
            <person name="Simkova H."/>
            <person name="Souza G."/>
            <person name="Pedrosa-Harand A."/>
            <person name="Macas J."/>
            <person name="Mayer K.F.X."/>
            <person name="Houben A."/>
            <person name="Marques A."/>
        </authorList>
    </citation>
    <scope>NUCLEOTIDE SEQUENCE</scope>
    <source>
        <strain evidence="19">RhyBre1mFocal</strain>
    </source>
</reference>
<evidence type="ECO:0000256" key="7">
    <source>
        <dbReference type="ARBA" id="ARBA00022692"/>
    </source>
</evidence>
<proteinExistence type="predicted"/>
<dbReference type="GO" id="GO:0004674">
    <property type="term" value="F:protein serine/threonine kinase activity"/>
    <property type="evidence" value="ECO:0007669"/>
    <property type="project" value="UniProtKB-EC"/>
</dbReference>
<dbReference type="EC" id="2.7.11.1" evidence="2"/>
<organism evidence="19 20">
    <name type="scientific">Rhynchospora breviuscula</name>
    <dbReference type="NCBI Taxonomy" id="2022672"/>
    <lineage>
        <taxon>Eukaryota</taxon>
        <taxon>Viridiplantae</taxon>
        <taxon>Streptophyta</taxon>
        <taxon>Embryophyta</taxon>
        <taxon>Tracheophyta</taxon>
        <taxon>Spermatophyta</taxon>
        <taxon>Magnoliopsida</taxon>
        <taxon>Liliopsida</taxon>
        <taxon>Poales</taxon>
        <taxon>Cyperaceae</taxon>
        <taxon>Cyperoideae</taxon>
        <taxon>Rhynchosporeae</taxon>
        <taxon>Rhynchospora</taxon>
    </lineage>
</organism>
<feature type="chain" id="PRO_5040501963" description="non-specific serine/threonine protein kinase" evidence="16">
    <location>
        <begin position="22"/>
        <end position="714"/>
    </location>
</feature>
<dbReference type="Pfam" id="PF23598">
    <property type="entry name" value="LRR_14"/>
    <property type="match status" value="1"/>
</dbReference>
<evidence type="ECO:0000256" key="4">
    <source>
        <dbReference type="ARBA" id="ARBA00022553"/>
    </source>
</evidence>
<evidence type="ECO:0000256" key="14">
    <source>
        <dbReference type="ARBA" id="ARBA00023180"/>
    </source>
</evidence>
<dbReference type="PANTHER" id="PTHR48006">
    <property type="entry name" value="LEUCINE-RICH REPEAT-CONTAINING PROTEIN DDB_G0281931-RELATED"/>
    <property type="match status" value="1"/>
</dbReference>
<evidence type="ECO:0000256" key="11">
    <source>
        <dbReference type="ARBA" id="ARBA00022840"/>
    </source>
</evidence>
<gene>
    <name evidence="19" type="ORF">LUZ63_007053</name>
</gene>
<dbReference type="OrthoDB" id="676979at2759"/>
<dbReference type="InterPro" id="IPR032675">
    <property type="entry name" value="LRR_dom_sf"/>
</dbReference>
<dbReference type="GO" id="GO:0005886">
    <property type="term" value="C:plasma membrane"/>
    <property type="evidence" value="ECO:0007669"/>
    <property type="project" value="UniProtKB-SubCell"/>
</dbReference>
<dbReference type="FunFam" id="3.80.10.10:FF:000356">
    <property type="entry name" value="LRR receptor-like serine/threonine-protein kinase"/>
    <property type="match status" value="1"/>
</dbReference>
<dbReference type="InterPro" id="IPR021720">
    <property type="entry name" value="Malectin_dom"/>
</dbReference>
<evidence type="ECO:0000256" key="12">
    <source>
        <dbReference type="ARBA" id="ARBA00022989"/>
    </source>
</evidence>
<feature type="signal peptide" evidence="16">
    <location>
        <begin position="1"/>
        <end position="21"/>
    </location>
</feature>
<dbReference type="SUPFAM" id="SSF52058">
    <property type="entry name" value="L domain-like"/>
    <property type="match status" value="1"/>
</dbReference>
<evidence type="ECO:0000259" key="18">
    <source>
        <dbReference type="Pfam" id="PF23598"/>
    </source>
</evidence>
<keyword evidence="20" id="KW-1185">Reference proteome</keyword>
<dbReference type="EMBL" id="JAMQYH010000002">
    <property type="protein sequence ID" value="KAJ1698541.1"/>
    <property type="molecule type" value="Genomic_DNA"/>
</dbReference>
<feature type="domain" description="Disease resistance R13L4/SHOC-2-like LRR" evidence="18">
    <location>
        <begin position="153"/>
        <end position="392"/>
    </location>
</feature>
<keyword evidence="4" id="KW-0597">Phosphoprotein</keyword>
<keyword evidence="5" id="KW-0433">Leucine-rich repeat</keyword>
<dbReference type="PRINTS" id="PR00019">
    <property type="entry name" value="LEURICHRPT"/>
</dbReference>
<evidence type="ECO:0000256" key="13">
    <source>
        <dbReference type="ARBA" id="ARBA00023136"/>
    </source>
</evidence>
<dbReference type="Proteomes" id="UP001151287">
    <property type="component" value="Unassembled WGS sequence"/>
</dbReference>
<keyword evidence="10" id="KW-0547">Nucleotide-binding</keyword>
<evidence type="ECO:0000313" key="19">
    <source>
        <dbReference type="EMBL" id="KAJ1698541.1"/>
    </source>
</evidence>
<accession>A0A9Q0CQY5</accession>
<keyword evidence="9" id="KW-0677">Repeat</keyword>
<dbReference type="Pfam" id="PF11721">
    <property type="entry name" value="Malectin"/>
    <property type="match status" value="1"/>
</dbReference>
<dbReference type="InterPro" id="IPR055414">
    <property type="entry name" value="LRR_R13L4/SHOC2-like"/>
</dbReference>
<evidence type="ECO:0000259" key="17">
    <source>
        <dbReference type="Pfam" id="PF11721"/>
    </source>
</evidence>
<keyword evidence="12 15" id="KW-1133">Transmembrane helix</keyword>
<keyword evidence="6" id="KW-0808">Transferase</keyword>
<dbReference type="AlphaFoldDB" id="A0A9Q0CQY5"/>
<evidence type="ECO:0000256" key="15">
    <source>
        <dbReference type="SAM" id="Phobius"/>
    </source>
</evidence>
<sequence>MASLILFVVLTSSLLPLLALAADSDMTFAGITTTTDNEAIQAISIAWNISNWKPYIGSDPCVGNGNFTPWPYIGCDGCQVGASSNSCNVTSLNLNGQNINAKIPPELFNLQLLTYLDLHNNSISDSIPPAIGSLSKITYLDLSMNNFSGHIPEEISNLTGLTHLNLSKNLLSGLVPSKLGDITSLSYLDLSVNMLSGNVPSELGKLTKLLVLKFGTNSFKGLLPPDLGNLSSLEQLYFDSSRVSGLLHVLEPLTKLRILWAFDNDIRGNLTVFKNFSGLEELRIYGASIEGPIPNFSHPSTIRTLQIGDLLPPPVNSSSQTESDSDFSFLKNMHNLTILSLRNCSLKSINFPNIPVLTNLTYLDLSFNKLSGKVPANFAQDKFPNLTQLFIGGNKFDGNLNDIIPRNLSNGEIDISFNPISGDLSLYPNLNINFLGTNINARTRYSNSRSSDILNFIGNKSLWTNITKLAVPFAIKCGGDVHDIPYLFYYHNDTKHLGVADLNFDPQNQWVVSIVSPFLPNNYIIDFIVNTDHSISGAGTQALYQTARISASSLRYYIVGFPDGDGYKIEIDFAEIVIEEQSSRRGLGRRYFNIYIQGKPVEKDFNIVDAANGSYVVVNKTYENITVTNRTLDIHFQWAGRGTCCVPHEDTYGPLVSAIRVSTREPPPRPRKTAREKAGVAVGILSLGIASLLISLSIVYLWWQWIRLGRVMKP</sequence>
<evidence type="ECO:0000256" key="10">
    <source>
        <dbReference type="ARBA" id="ARBA00022741"/>
    </source>
</evidence>
<dbReference type="Gene3D" id="3.80.10.10">
    <property type="entry name" value="Ribonuclease Inhibitor"/>
    <property type="match status" value="3"/>
</dbReference>
<keyword evidence="8 16" id="KW-0732">Signal</keyword>
<keyword evidence="14" id="KW-0325">Glycoprotein</keyword>
<dbReference type="GO" id="GO:0005524">
    <property type="term" value="F:ATP binding"/>
    <property type="evidence" value="ECO:0007669"/>
    <property type="project" value="UniProtKB-KW"/>
</dbReference>
<dbReference type="Pfam" id="PF13855">
    <property type="entry name" value="LRR_8"/>
    <property type="match status" value="1"/>
</dbReference>